<keyword evidence="2" id="KW-1185">Reference proteome</keyword>
<organism evidence="1 2">
    <name type="scientific">Lupinus albus</name>
    <name type="common">White lupine</name>
    <name type="synonym">Lupinus termis</name>
    <dbReference type="NCBI Taxonomy" id="3870"/>
    <lineage>
        <taxon>Eukaryota</taxon>
        <taxon>Viridiplantae</taxon>
        <taxon>Streptophyta</taxon>
        <taxon>Embryophyta</taxon>
        <taxon>Tracheophyta</taxon>
        <taxon>Spermatophyta</taxon>
        <taxon>Magnoliopsida</taxon>
        <taxon>eudicotyledons</taxon>
        <taxon>Gunneridae</taxon>
        <taxon>Pentapetalae</taxon>
        <taxon>rosids</taxon>
        <taxon>fabids</taxon>
        <taxon>Fabales</taxon>
        <taxon>Fabaceae</taxon>
        <taxon>Papilionoideae</taxon>
        <taxon>50 kb inversion clade</taxon>
        <taxon>genistoids sensu lato</taxon>
        <taxon>core genistoids</taxon>
        <taxon>Genisteae</taxon>
        <taxon>Lupinus</taxon>
    </lineage>
</organism>
<proteinExistence type="predicted"/>
<evidence type="ECO:0000313" key="2">
    <source>
        <dbReference type="Proteomes" id="UP000447434"/>
    </source>
</evidence>
<dbReference type="AlphaFoldDB" id="A0A6A4PCD8"/>
<dbReference type="EMBL" id="WOCE01000014">
    <property type="protein sequence ID" value="KAE9599731.1"/>
    <property type="molecule type" value="Genomic_DNA"/>
</dbReference>
<accession>A0A6A4PCD8</accession>
<dbReference type="Proteomes" id="UP000447434">
    <property type="component" value="Chromosome 14"/>
</dbReference>
<reference evidence="2" key="1">
    <citation type="journal article" date="2020" name="Nat. Commun.">
        <title>Genome sequence of the cluster root forming white lupin.</title>
        <authorList>
            <person name="Hufnagel B."/>
            <person name="Marques A."/>
            <person name="Soriano A."/>
            <person name="Marques L."/>
            <person name="Divol F."/>
            <person name="Doumas P."/>
            <person name="Sallet E."/>
            <person name="Mancinotti D."/>
            <person name="Carrere S."/>
            <person name="Marande W."/>
            <person name="Arribat S."/>
            <person name="Keller J."/>
            <person name="Huneau C."/>
            <person name="Blein T."/>
            <person name="Aime D."/>
            <person name="Laguerre M."/>
            <person name="Taylor J."/>
            <person name="Schubert V."/>
            <person name="Nelson M."/>
            <person name="Geu-Flores F."/>
            <person name="Crespi M."/>
            <person name="Gallardo-Guerrero K."/>
            <person name="Delaux P.-M."/>
            <person name="Salse J."/>
            <person name="Berges H."/>
            <person name="Guyot R."/>
            <person name="Gouzy J."/>
            <person name="Peret B."/>
        </authorList>
    </citation>
    <scope>NUCLEOTIDE SEQUENCE [LARGE SCALE GENOMIC DNA]</scope>
    <source>
        <strain evidence="2">cv. Amiga</strain>
    </source>
</reference>
<name>A0A6A4PCD8_LUPAL</name>
<gene>
    <name evidence="1" type="ORF">Lalb_Chr14g0365481</name>
</gene>
<comment type="caution">
    <text evidence="1">The sequence shown here is derived from an EMBL/GenBank/DDBJ whole genome shotgun (WGS) entry which is preliminary data.</text>
</comment>
<evidence type="ECO:0000313" key="1">
    <source>
        <dbReference type="EMBL" id="KAE9599731.1"/>
    </source>
</evidence>
<dbReference type="OrthoDB" id="6710946at2759"/>
<sequence>MYTNNWMSYVHSEVTQIITLLLEMRPFMHLDRVSVTAATMSLLNSFFKSGVSKVTYFVEERLENSDMAYFASHKVLLWAGVKVRSYSKFSQD</sequence>
<protein>
    <submittedName>
        <fullName evidence="1">Uncharacterized protein</fullName>
    </submittedName>
</protein>